<feature type="compositionally biased region" description="Polar residues" evidence="1">
    <location>
        <begin position="256"/>
        <end position="266"/>
    </location>
</feature>
<dbReference type="AlphaFoldDB" id="A0A5E4MKV5"/>
<feature type="compositionally biased region" description="Basic and acidic residues" evidence="1">
    <location>
        <begin position="219"/>
        <end position="252"/>
    </location>
</feature>
<evidence type="ECO:0000256" key="1">
    <source>
        <dbReference type="SAM" id="MobiDB-lite"/>
    </source>
</evidence>
<name>A0A5E4MKV5_9HEMI</name>
<keyword evidence="3" id="KW-1185">Reference proteome</keyword>
<protein>
    <submittedName>
        <fullName evidence="2">Uncharacterized protein</fullName>
    </submittedName>
</protein>
<reference evidence="2 3" key="1">
    <citation type="submission" date="2019-08" db="EMBL/GenBank/DDBJ databases">
        <authorList>
            <person name="Alioto T."/>
            <person name="Alioto T."/>
            <person name="Gomez Garrido J."/>
        </authorList>
    </citation>
    <scope>NUCLEOTIDE SEQUENCE [LARGE SCALE GENOMIC DNA]</scope>
</reference>
<sequence length="266" mass="30790">MDNLCRTSGESMPKENRLVIKRLASDVKERFHHGQKCPVVEEPKSADSSGDQVCDQTPGSLTADLVPPPFTLYVASPQPGGNTARAIGNNLPDDWKPGASMVLNHLKYYVIYVNFAQSALNKFKKDLPRRYSHLIQMSWRWSPHTPWGTPTPRQCHPWGLPTQYQPWRLSTQYHPWRLSTQSRPPTNMASAPRTFHDRCSFCNSVGHSQKNCFFFKNKKKEEMDKKEKEEKKMKKEKKEKEEKKRKEKEEKKKKMTSSGSGSNKFY</sequence>
<feature type="region of interest" description="Disordered" evidence="1">
    <location>
        <begin position="39"/>
        <end position="60"/>
    </location>
</feature>
<evidence type="ECO:0000313" key="3">
    <source>
        <dbReference type="Proteomes" id="UP000325440"/>
    </source>
</evidence>
<dbReference type="Proteomes" id="UP000325440">
    <property type="component" value="Unassembled WGS sequence"/>
</dbReference>
<gene>
    <name evidence="2" type="ORF">CINCED_3A019462</name>
</gene>
<accession>A0A5E4MKV5</accession>
<feature type="compositionally biased region" description="Polar residues" evidence="1">
    <location>
        <begin position="46"/>
        <end position="60"/>
    </location>
</feature>
<dbReference type="EMBL" id="CABPRJ010000953">
    <property type="protein sequence ID" value="VVC32196.1"/>
    <property type="molecule type" value="Genomic_DNA"/>
</dbReference>
<evidence type="ECO:0000313" key="2">
    <source>
        <dbReference type="EMBL" id="VVC32196.1"/>
    </source>
</evidence>
<feature type="region of interest" description="Disordered" evidence="1">
    <location>
        <begin position="218"/>
        <end position="266"/>
    </location>
</feature>
<organism evidence="2 3">
    <name type="scientific">Cinara cedri</name>
    <dbReference type="NCBI Taxonomy" id="506608"/>
    <lineage>
        <taxon>Eukaryota</taxon>
        <taxon>Metazoa</taxon>
        <taxon>Ecdysozoa</taxon>
        <taxon>Arthropoda</taxon>
        <taxon>Hexapoda</taxon>
        <taxon>Insecta</taxon>
        <taxon>Pterygota</taxon>
        <taxon>Neoptera</taxon>
        <taxon>Paraneoptera</taxon>
        <taxon>Hemiptera</taxon>
        <taxon>Sternorrhyncha</taxon>
        <taxon>Aphidomorpha</taxon>
        <taxon>Aphidoidea</taxon>
        <taxon>Aphididae</taxon>
        <taxon>Lachninae</taxon>
        <taxon>Cinara</taxon>
    </lineage>
</organism>
<proteinExistence type="predicted"/>